<gene>
    <name evidence="2" type="ORF">QRT04_04165</name>
</gene>
<accession>A0ABT7SD63</accession>
<dbReference type="Proteomes" id="UP001529338">
    <property type="component" value="Unassembled WGS sequence"/>
</dbReference>
<dbReference type="InterPro" id="IPR014729">
    <property type="entry name" value="Rossmann-like_a/b/a_fold"/>
</dbReference>
<organism evidence="2 3">
    <name type="scientific">Cellulomonas alba</name>
    <dbReference type="NCBI Taxonomy" id="3053467"/>
    <lineage>
        <taxon>Bacteria</taxon>
        <taxon>Bacillati</taxon>
        <taxon>Actinomycetota</taxon>
        <taxon>Actinomycetes</taxon>
        <taxon>Micrococcales</taxon>
        <taxon>Cellulomonadaceae</taxon>
        <taxon>Cellulomonas</taxon>
    </lineage>
</organism>
<sequence length="170" mass="18148">MTRTRPHPWSLPAGTEPPARPVVVGVEPLQDPTIVLHAALLARRMGTGLACVWVDEAHVARTQPDGGLALTPVDPDHDEEPEGPAPEADLLRQLTGLLHDLPWRLVYVVGETTRGLTAVAAKYDAPFIAVGTRRPGFGGWMHEVVGGSVGGRLSHTQARPVLLLPHGGRT</sequence>
<protein>
    <submittedName>
        <fullName evidence="2">Universal stress protein</fullName>
    </submittedName>
</protein>
<name>A0ABT7SD63_9CELL</name>
<proteinExistence type="predicted"/>
<evidence type="ECO:0000313" key="2">
    <source>
        <dbReference type="EMBL" id="MDM7854118.1"/>
    </source>
</evidence>
<feature type="region of interest" description="Disordered" evidence="1">
    <location>
        <begin position="64"/>
        <end position="85"/>
    </location>
</feature>
<dbReference type="SUPFAM" id="SSF52402">
    <property type="entry name" value="Adenine nucleotide alpha hydrolases-like"/>
    <property type="match status" value="1"/>
</dbReference>
<dbReference type="EMBL" id="JAUCGQ010000001">
    <property type="protein sequence ID" value="MDM7854118.1"/>
    <property type="molecule type" value="Genomic_DNA"/>
</dbReference>
<feature type="region of interest" description="Disordered" evidence="1">
    <location>
        <begin position="1"/>
        <end position="20"/>
    </location>
</feature>
<evidence type="ECO:0000313" key="3">
    <source>
        <dbReference type="Proteomes" id="UP001529338"/>
    </source>
</evidence>
<evidence type="ECO:0000256" key="1">
    <source>
        <dbReference type="SAM" id="MobiDB-lite"/>
    </source>
</evidence>
<keyword evidence="3" id="KW-1185">Reference proteome</keyword>
<reference evidence="2 3" key="1">
    <citation type="submission" date="2023-06" db="EMBL/GenBank/DDBJ databases">
        <title>Cellulomonas sp. MW4 Whole genome sequence.</title>
        <authorList>
            <person name="Park S."/>
        </authorList>
    </citation>
    <scope>NUCLEOTIDE SEQUENCE [LARGE SCALE GENOMIC DNA]</scope>
    <source>
        <strain evidence="2 3">MW4</strain>
    </source>
</reference>
<dbReference type="Gene3D" id="3.40.50.620">
    <property type="entry name" value="HUPs"/>
    <property type="match status" value="1"/>
</dbReference>
<comment type="caution">
    <text evidence="2">The sequence shown here is derived from an EMBL/GenBank/DDBJ whole genome shotgun (WGS) entry which is preliminary data.</text>
</comment>
<dbReference type="RefSeq" id="WP_289453728.1">
    <property type="nucleotide sequence ID" value="NZ_JAUCGQ010000001.1"/>
</dbReference>